<name>A0A811LJ76_9BILA</name>
<dbReference type="PANTHER" id="PTHR17616:SF8">
    <property type="entry name" value="TRANSCRIPTIONAL COACTIVATOR YORKIE"/>
    <property type="match status" value="1"/>
</dbReference>
<protein>
    <recommendedName>
        <fullName evidence="6">WW domain-containing protein</fullName>
    </recommendedName>
</protein>
<sequence>MASAKKRVELAKQKISGVQINTSVDDPQKSIDELISAGVRDHQNRNKHFERKTKGYPMSYFNYPKNSCKSRGSSVGHSREGSSDDGFGSSGRQTLSPSSISSSNIGAQNYSHYSQPMNVVHQRQASAPELINYGIEQGHSHLSHPSSHPAHHPHHLPTHHNRFESARAHIGSAGLPPVAHSYSSKSLSTAALHTQPSHTQFQTNPTDGVLPQPAYHHQRSAKSCDFDAVSNMNQIKQEQPSPAGYEEPAHLGRSMHQVNTFANSQQPSSSYWTDPRAKSQSLDPLAISMAPQSSMNNTQSQSQNANHQQTHSLSAISTHSDSCLDDGMGPLPNGWVKAYTEAGVPYFIDHNNKTTTWFDPRTCQNDNPSNRARNSFKKASSGEALHYSNPYDQQPMSVQMTPQYSYQAQRGVDRVQQLKMERNYMQERQQQLQQQGLLDQKQQSPHQSQTFGSPPCQTSDSPFNRSSQMYNPMSEAMTMENYDTGYNNNRTPSNDSTLDNQMEVDYQHNEQLNQIDPALVQDLNPADLNPHEFDRYLQINDHRHSIAKYNT</sequence>
<dbReference type="AlphaFoldDB" id="A0A811LJ76"/>
<feature type="compositionally biased region" description="Basic residues" evidence="5">
    <location>
        <begin position="149"/>
        <end position="158"/>
    </location>
</feature>
<organism evidence="7 8">
    <name type="scientific">Bursaphelenchus okinawaensis</name>
    <dbReference type="NCBI Taxonomy" id="465554"/>
    <lineage>
        <taxon>Eukaryota</taxon>
        <taxon>Metazoa</taxon>
        <taxon>Ecdysozoa</taxon>
        <taxon>Nematoda</taxon>
        <taxon>Chromadorea</taxon>
        <taxon>Rhabditida</taxon>
        <taxon>Tylenchina</taxon>
        <taxon>Tylenchomorpha</taxon>
        <taxon>Aphelenchoidea</taxon>
        <taxon>Aphelenchoididae</taxon>
        <taxon>Bursaphelenchus</taxon>
    </lineage>
</organism>
<feature type="compositionally biased region" description="Low complexity" evidence="5">
    <location>
        <begin position="426"/>
        <end position="443"/>
    </location>
</feature>
<feature type="compositionally biased region" description="Low complexity" evidence="5">
    <location>
        <begin position="84"/>
        <end position="103"/>
    </location>
</feature>
<feature type="region of interest" description="Disordered" evidence="5">
    <location>
        <begin position="359"/>
        <end position="395"/>
    </location>
</feature>
<feature type="compositionally biased region" description="Polar residues" evidence="5">
    <location>
        <begin position="444"/>
        <end position="469"/>
    </location>
</feature>
<dbReference type="SMART" id="SM00456">
    <property type="entry name" value="WW"/>
    <property type="match status" value="1"/>
</dbReference>
<evidence type="ECO:0000256" key="2">
    <source>
        <dbReference type="ARBA" id="ARBA00004496"/>
    </source>
</evidence>
<evidence type="ECO:0000313" key="7">
    <source>
        <dbReference type="EMBL" id="CAD5229635.1"/>
    </source>
</evidence>
<reference evidence="7" key="1">
    <citation type="submission" date="2020-09" db="EMBL/GenBank/DDBJ databases">
        <authorList>
            <person name="Kikuchi T."/>
        </authorList>
    </citation>
    <scope>NUCLEOTIDE SEQUENCE</scope>
    <source>
        <strain evidence="7">SH1</strain>
    </source>
</reference>
<evidence type="ECO:0000256" key="4">
    <source>
        <dbReference type="ARBA" id="ARBA00023242"/>
    </source>
</evidence>
<dbReference type="InterPro" id="IPR036020">
    <property type="entry name" value="WW_dom_sf"/>
</dbReference>
<keyword evidence="8" id="KW-1185">Reference proteome</keyword>
<dbReference type="GO" id="GO:0035329">
    <property type="term" value="P:hippo signaling"/>
    <property type="evidence" value="ECO:0007669"/>
    <property type="project" value="TreeGrafter"/>
</dbReference>
<dbReference type="GO" id="GO:0045944">
    <property type="term" value="P:positive regulation of transcription by RNA polymerase II"/>
    <property type="evidence" value="ECO:0007669"/>
    <property type="project" value="TreeGrafter"/>
</dbReference>
<gene>
    <name evidence="7" type="ORF">BOKJ2_LOCUS13694</name>
</gene>
<dbReference type="Proteomes" id="UP000783686">
    <property type="component" value="Unassembled WGS sequence"/>
</dbReference>
<feature type="domain" description="WW" evidence="6">
    <location>
        <begin position="329"/>
        <end position="362"/>
    </location>
</feature>
<evidence type="ECO:0000256" key="5">
    <source>
        <dbReference type="SAM" id="MobiDB-lite"/>
    </source>
</evidence>
<dbReference type="CDD" id="cd00201">
    <property type="entry name" value="WW"/>
    <property type="match status" value="1"/>
</dbReference>
<comment type="caution">
    <text evidence="7">The sequence shown here is derived from an EMBL/GenBank/DDBJ whole genome shotgun (WGS) entry which is preliminary data.</text>
</comment>
<dbReference type="Proteomes" id="UP000614601">
    <property type="component" value="Unassembled WGS sequence"/>
</dbReference>
<feature type="compositionally biased region" description="Polar residues" evidence="5">
    <location>
        <begin position="359"/>
        <end position="373"/>
    </location>
</feature>
<proteinExistence type="predicted"/>
<feature type="region of interest" description="Disordered" evidence="5">
    <location>
        <begin position="426"/>
        <end position="469"/>
    </location>
</feature>
<feature type="region of interest" description="Disordered" evidence="5">
    <location>
        <begin position="292"/>
        <end position="321"/>
    </location>
</feature>
<dbReference type="Gene3D" id="2.20.70.10">
    <property type="match status" value="1"/>
</dbReference>
<dbReference type="GO" id="GO:0003713">
    <property type="term" value="F:transcription coactivator activity"/>
    <property type="evidence" value="ECO:0007669"/>
    <property type="project" value="TreeGrafter"/>
</dbReference>
<feature type="region of interest" description="Disordered" evidence="5">
    <location>
        <begin position="68"/>
        <end position="109"/>
    </location>
</feature>
<dbReference type="InterPro" id="IPR051583">
    <property type="entry name" value="YAP1"/>
</dbReference>
<evidence type="ECO:0000256" key="3">
    <source>
        <dbReference type="ARBA" id="ARBA00022490"/>
    </source>
</evidence>
<comment type="subcellular location">
    <subcellularLocation>
        <location evidence="2">Cytoplasm</location>
    </subcellularLocation>
    <subcellularLocation>
        <location evidence="1">Nucleus</location>
    </subcellularLocation>
</comment>
<dbReference type="GO" id="GO:0005634">
    <property type="term" value="C:nucleus"/>
    <property type="evidence" value="ECO:0007669"/>
    <property type="project" value="UniProtKB-SubCell"/>
</dbReference>
<feature type="compositionally biased region" description="Low complexity" evidence="5">
    <location>
        <begin position="292"/>
        <end position="312"/>
    </location>
</feature>
<feature type="region of interest" description="Disordered" evidence="5">
    <location>
        <begin position="138"/>
        <end position="158"/>
    </location>
</feature>
<evidence type="ECO:0000256" key="1">
    <source>
        <dbReference type="ARBA" id="ARBA00004123"/>
    </source>
</evidence>
<evidence type="ECO:0000313" key="8">
    <source>
        <dbReference type="Proteomes" id="UP000614601"/>
    </source>
</evidence>
<dbReference type="PROSITE" id="PS50020">
    <property type="entry name" value="WW_DOMAIN_2"/>
    <property type="match status" value="1"/>
</dbReference>
<dbReference type="EMBL" id="CAJFCW020000006">
    <property type="protein sequence ID" value="CAG9127126.1"/>
    <property type="molecule type" value="Genomic_DNA"/>
</dbReference>
<dbReference type="GO" id="GO:0005737">
    <property type="term" value="C:cytoplasm"/>
    <property type="evidence" value="ECO:0007669"/>
    <property type="project" value="UniProtKB-SubCell"/>
</dbReference>
<keyword evidence="4" id="KW-0539">Nucleus</keyword>
<dbReference type="EMBL" id="CAJFDH010000006">
    <property type="protein sequence ID" value="CAD5229635.1"/>
    <property type="molecule type" value="Genomic_DNA"/>
</dbReference>
<dbReference type="PROSITE" id="PS01159">
    <property type="entry name" value="WW_DOMAIN_1"/>
    <property type="match status" value="1"/>
</dbReference>
<accession>A0A811LJ76</accession>
<keyword evidence="3" id="KW-0963">Cytoplasm</keyword>
<dbReference type="InterPro" id="IPR001202">
    <property type="entry name" value="WW_dom"/>
</dbReference>
<dbReference type="Pfam" id="PF00397">
    <property type="entry name" value="WW"/>
    <property type="match status" value="1"/>
</dbReference>
<dbReference type="PANTHER" id="PTHR17616">
    <property type="entry name" value="YES-ASSOCIATED PROTEIN YAP1 FAMILY MEMBER"/>
    <property type="match status" value="1"/>
</dbReference>
<dbReference type="SUPFAM" id="SSF51045">
    <property type="entry name" value="WW domain"/>
    <property type="match status" value="1"/>
</dbReference>
<dbReference type="OrthoDB" id="2020426at2759"/>
<evidence type="ECO:0000259" key="6">
    <source>
        <dbReference type="PROSITE" id="PS50020"/>
    </source>
</evidence>